<protein>
    <submittedName>
        <fullName evidence="1">Uncharacterized protein</fullName>
    </submittedName>
</protein>
<sequence>MKDREEMTDTIEVLKKGMKNQLESATVTLQLVHQSDDCPENISKILYNQIGALVFCNEELDKLYECLNLLDSLIVFSKIIA</sequence>
<comment type="caution">
    <text evidence="1">The sequence shown here is derived from an EMBL/GenBank/DDBJ whole genome shotgun (WGS) entry which is preliminary data.</text>
</comment>
<evidence type="ECO:0000313" key="1">
    <source>
        <dbReference type="EMBL" id="MCQ5060863.1"/>
    </source>
</evidence>
<accession>A0AAP2UDT6</accession>
<proteinExistence type="predicted"/>
<dbReference type="RefSeq" id="WP_118473678.1">
    <property type="nucleotide sequence ID" value="NZ_JAJDKX010000007.1"/>
</dbReference>
<dbReference type="AlphaFoldDB" id="A0AAP2UDT6"/>
<name>A0AAP2UDT6_9FIRM</name>
<reference evidence="1" key="1">
    <citation type="submission" date="2022-06" db="EMBL/GenBank/DDBJ databases">
        <title>Isolation of gut microbiota from human fecal samples.</title>
        <authorList>
            <person name="Pamer E.G."/>
            <person name="Barat B."/>
            <person name="Waligurski E."/>
            <person name="Medina S."/>
            <person name="Paddock L."/>
            <person name="Mostad J."/>
        </authorList>
    </citation>
    <scope>NUCLEOTIDE SEQUENCE</scope>
    <source>
        <strain evidence="1">DFI.6.24</strain>
    </source>
</reference>
<evidence type="ECO:0000313" key="2">
    <source>
        <dbReference type="Proteomes" id="UP001204814"/>
    </source>
</evidence>
<gene>
    <name evidence="1" type="ORF">NE542_03300</name>
</gene>
<dbReference type="EMBL" id="JANGBO010000001">
    <property type="protein sequence ID" value="MCQ5060863.1"/>
    <property type="molecule type" value="Genomic_DNA"/>
</dbReference>
<dbReference type="Proteomes" id="UP001204814">
    <property type="component" value="Unassembled WGS sequence"/>
</dbReference>
<organism evidence="1 2">
    <name type="scientific">Faecalibacillus intestinalis</name>
    <dbReference type="NCBI Taxonomy" id="1982626"/>
    <lineage>
        <taxon>Bacteria</taxon>
        <taxon>Bacillati</taxon>
        <taxon>Bacillota</taxon>
        <taxon>Erysipelotrichia</taxon>
        <taxon>Erysipelotrichales</taxon>
        <taxon>Coprobacillaceae</taxon>
        <taxon>Faecalibacillus</taxon>
    </lineage>
</organism>